<feature type="transmembrane region" description="Helical" evidence="5">
    <location>
        <begin position="355"/>
        <end position="378"/>
    </location>
</feature>
<dbReference type="RefSeq" id="WP_181338729.1">
    <property type="nucleotide sequence ID" value="NZ_JAAKDE010000003.1"/>
</dbReference>
<feature type="transmembrane region" description="Helical" evidence="5">
    <location>
        <begin position="189"/>
        <end position="209"/>
    </location>
</feature>
<accession>A0A8J6LHK6</accession>
<dbReference type="AlphaFoldDB" id="A0A8J6LHK6"/>
<feature type="transmembrane region" description="Helical" evidence="5">
    <location>
        <begin position="86"/>
        <end position="111"/>
    </location>
</feature>
<keyword evidence="8" id="KW-1185">Reference proteome</keyword>
<keyword evidence="2 5" id="KW-0812">Transmembrane</keyword>
<dbReference type="GO" id="GO:0016020">
    <property type="term" value="C:membrane"/>
    <property type="evidence" value="ECO:0007669"/>
    <property type="project" value="UniProtKB-SubCell"/>
</dbReference>
<dbReference type="PANTHER" id="PTHR43021">
    <property type="entry name" value="NA(+)/H(+) ANTIPORTER-RELATED"/>
    <property type="match status" value="1"/>
</dbReference>
<feature type="transmembrane region" description="Helical" evidence="5">
    <location>
        <begin position="274"/>
        <end position="303"/>
    </location>
</feature>
<feature type="transmembrane region" description="Helical" evidence="5">
    <location>
        <begin position="29"/>
        <end position="48"/>
    </location>
</feature>
<keyword evidence="4 5" id="KW-0472">Membrane</keyword>
<sequence>MNVILYLGIILITGLVAGKVVNHLKLPAVTGYLLIGLLLGPSVFNIISEETITVLTPINSIALSIIAFSIGGALSLNEIKKCGKSVMVITVTQAMGAYLFVALTLHCLLGVELHSALLFGAISTATAPAATIMVLREYKAKGPLTSNLLAVVALDDAFCLIAFGITMALAKILAGKVSGGVAAMIAAPLWELFGSIILGIVFGVVLLLLATRLKEKPDKLVLALGMVFLQAGLAEVLHLSALLAGMTMGCVAVNLLPHQAEKMFRLVSTVDTPIYVLFFVLAGANLHLGLLAKVGLVGVAYIVSRVLGKIGGATFGALISNAPAVVRKYLGLGLVPQAGVAIGLTLLVQQGMPEIAGMVTTVILGSVVVYEIIGPFFAKLAIVKAGEAHIAGN</sequence>
<feature type="transmembrane region" description="Helical" evidence="5">
    <location>
        <begin position="329"/>
        <end position="349"/>
    </location>
</feature>
<dbReference type="Pfam" id="PF00999">
    <property type="entry name" value="Na_H_Exchanger"/>
    <property type="match status" value="1"/>
</dbReference>
<evidence type="ECO:0000256" key="2">
    <source>
        <dbReference type="ARBA" id="ARBA00022692"/>
    </source>
</evidence>
<dbReference type="InterPro" id="IPR038770">
    <property type="entry name" value="Na+/solute_symporter_sf"/>
</dbReference>
<gene>
    <name evidence="7" type="ORF">G5B42_01750</name>
</gene>
<feature type="transmembrane region" description="Helical" evidence="5">
    <location>
        <begin position="147"/>
        <end position="169"/>
    </location>
</feature>
<evidence type="ECO:0000313" key="7">
    <source>
        <dbReference type="EMBL" id="MBA2132275.1"/>
    </source>
</evidence>
<dbReference type="Gene3D" id="1.20.1530.20">
    <property type="match status" value="1"/>
</dbReference>
<name>A0A8J6LHK6_9FIRM</name>
<feature type="transmembrane region" description="Helical" evidence="5">
    <location>
        <begin position="117"/>
        <end position="135"/>
    </location>
</feature>
<evidence type="ECO:0000256" key="3">
    <source>
        <dbReference type="ARBA" id="ARBA00022989"/>
    </source>
</evidence>
<feature type="transmembrane region" description="Helical" evidence="5">
    <location>
        <begin position="54"/>
        <end position="74"/>
    </location>
</feature>
<evidence type="ECO:0000256" key="5">
    <source>
        <dbReference type="SAM" id="Phobius"/>
    </source>
</evidence>
<evidence type="ECO:0000313" key="8">
    <source>
        <dbReference type="Proteomes" id="UP000657177"/>
    </source>
</evidence>
<dbReference type="GO" id="GO:0015297">
    <property type="term" value="F:antiporter activity"/>
    <property type="evidence" value="ECO:0007669"/>
    <property type="project" value="InterPro"/>
</dbReference>
<feature type="transmembrane region" description="Helical" evidence="5">
    <location>
        <begin position="221"/>
        <end position="254"/>
    </location>
</feature>
<evidence type="ECO:0000256" key="4">
    <source>
        <dbReference type="ARBA" id="ARBA00023136"/>
    </source>
</evidence>
<evidence type="ECO:0000259" key="6">
    <source>
        <dbReference type="Pfam" id="PF00999"/>
    </source>
</evidence>
<dbReference type="Proteomes" id="UP000657177">
    <property type="component" value="Unassembled WGS sequence"/>
</dbReference>
<keyword evidence="3 5" id="KW-1133">Transmembrane helix</keyword>
<reference evidence="7" key="1">
    <citation type="submission" date="2020-06" db="EMBL/GenBank/DDBJ databases">
        <title>Novel chitinolytic bacterium.</title>
        <authorList>
            <person name="Ungkulpasvich U."/>
            <person name="Kosugi A."/>
            <person name="Uke A."/>
        </authorList>
    </citation>
    <scope>NUCLEOTIDE SEQUENCE</scope>
    <source>
        <strain evidence="7">UUS1-1</strain>
    </source>
</reference>
<comment type="subcellular location">
    <subcellularLocation>
        <location evidence="1">Membrane</location>
        <topology evidence="1">Multi-pass membrane protein</topology>
    </subcellularLocation>
</comment>
<comment type="caution">
    <text evidence="7">The sequence shown here is derived from an EMBL/GenBank/DDBJ whole genome shotgun (WGS) entry which is preliminary data.</text>
</comment>
<dbReference type="EMBL" id="JAAKDE010000003">
    <property type="protein sequence ID" value="MBA2132275.1"/>
    <property type="molecule type" value="Genomic_DNA"/>
</dbReference>
<protein>
    <submittedName>
        <fullName evidence="7">Cation:proton antiporter</fullName>
    </submittedName>
</protein>
<feature type="domain" description="Cation/H+ exchanger transmembrane" evidence="6">
    <location>
        <begin position="11"/>
        <end position="369"/>
    </location>
</feature>
<dbReference type="GO" id="GO:1902600">
    <property type="term" value="P:proton transmembrane transport"/>
    <property type="evidence" value="ECO:0007669"/>
    <property type="project" value="InterPro"/>
</dbReference>
<dbReference type="InterPro" id="IPR006153">
    <property type="entry name" value="Cation/H_exchanger_TM"/>
</dbReference>
<evidence type="ECO:0000256" key="1">
    <source>
        <dbReference type="ARBA" id="ARBA00004141"/>
    </source>
</evidence>
<feature type="transmembrane region" description="Helical" evidence="5">
    <location>
        <begin position="6"/>
        <end position="22"/>
    </location>
</feature>
<dbReference type="PANTHER" id="PTHR43021:SF2">
    <property type="entry name" value="CATION_H+ EXCHANGER DOMAIN-CONTAINING PROTEIN"/>
    <property type="match status" value="1"/>
</dbReference>
<organism evidence="7 8">
    <name type="scientific">Capillibacterium thermochitinicola</name>
    <dbReference type="NCBI Taxonomy" id="2699427"/>
    <lineage>
        <taxon>Bacteria</taxon>
        <taxon>Bacillati</taxon>
        <taxon>Bacillota</taxon>
        <taxon>Capillibacterium</taxon>
    </lineage>
</organism>
<proteinExistence type="predicted"/>